<comment type="caution">
    <text evidence="5">The sequence shown here is derived from an EMBL/GenBank/DDBJ whole genome shotgun (WGS) entry which is preliminary data.</text>
</comment>
<reference evidence="6" key="1">
    <citation type="journal article" date="2019" name="Int. J. Syst. Evol. Microbiol.">
        <title>The Global Catalogue of Microorganisms (GCM) 10K type strain sequencing project: providing services to taxonomists for standard genome sequencing and annotation.</title>
        <authorList>
            <consortium name="The Broad Institute Genomics Platform"/>
            <consortium name="The Broad Institute Genome Sequencing Center for Infectious Disease"/>
            <person name="Wu L."/>
            <person name="Ma J."/>
        </authorList>
    </citation>
    <scope>NUCLEOTIDE SEQUENCE [LARGE SCALE GENOMIC DNA]</scope>
    <source>
        <strain evidence="6">CCUG 42001</strain>
    </source>
</reference>
<name>A0ABW1WAS9_9BACL</name>
<evidence type="ECO:0000313" key="5">
    <source>
        <dbReference type="EMBL" id="MFC6385245.1"/>
    </source>
</evidence>
<evidence type="ECO:0000256" key="2">
    <source>
        <dbReference type="SAM" id="MobiDB-lite"/>
    </source>
</evidence>
<sequence>MAKEKVKKPIFKRWWFWVLVVIIVISIGANMGGNDESSKGTSQKTSADNAKKDTPKKETSKKESKPAKKEKKSYGIGDKIKVGDMEYTILSKKTATQVGPSALPDKANGKFIVIELSLKNNGNEKVTVDSSFFKLKRGSKTYEAAADASMSANQGEDGNIDNSFFMQDLNPDSEMKGKVVFDVAPEVANAKDLVLQVQTGSWGTQTGNVNLK</sequence>
<evidence type="ECO:0000256" key="3">
    <source>
        <dbReference type="SAM" id="Phobius"/>
    </source>
</evidence>
<keyword evidence="3" id="KW-1133">Transmembrane helix</keyword>
<keyword evidence="3" id="KW-0472">Membrane</keyword>
<proteinExistence type="predicted"/>
<feature type="compositionally biased region" description="Polar residues" evidence="2">
    <location>
        <begin position="39"/>
        <end position="48"/>
    </location>
</feature>
<dbReference type="InterPro" id="IPR029051">
    <property type="entry name" value="DUF4352"/>
</dbReference>
<feature type="region of interest" description="Disordered" evidence="2">
    <location>
        <begin position="33"/>
        <end position="73"/>
    </location>
</feature>
<organism evidence="5 6">
    <name type="scientific">Sporolactobacillus kofuensis</name>
    <dbReference type="NCBI Taxonomy" id="269672"/>
    <lineage>
        <taxon>Bacteria</taxon>
        <taxon>Bacillati</taxon>
        <taxon>Bacillota</taxon>
        <taxon>Bacilli</taxon>
        <taxon>Bacillales</taxon>
        <taxon>Sporolactobacillaceae</taxon>
        <taxon>Sporolactobacillus</taxon>
    </lineage>
</organism>
<dbReference type="Proteomes" id="UP001596267">
    <property type="component" value="Unassembled WGS sequence"/>
</dbReference>
<dbReference type="Gene3D" id="2.60.40.1240">
    <property type="match status" value="1"/>
</dbReference>
<evidence type="ECO:0000256" key="1">
    <source>
        <dbReference type="ARBA" id="ARBA00022729"/>
    </source>
</evidence>
<evidence type="ECO:0000313" key="6">
    <source>
        <dbReference type="Proteomes" id="UP001596267"/>
    </source>
</evidence>
<dbReference type="InterPro" id="IPR029050">
    <property type="entry name" value="Immunoprotect_excell_Ig-like"/>
</dbReference>
<feature type="transmembrane region" description="Helical" evidence="3">
    <location>
        <begin position="14"/>
        <end position="33"/>
    </location>
</feature>
<feature type="compositionally biased region" description="Basic and acidic residues" evidence="2">
    <location>
        <begin position="49"/>
        <end position="67"/>
    </location>
</feature>
<keyword evidence="3" id="KW-0812">Transmembrane</keyword>
<protein>
    <submittedName>
        <fullName evidence="5">DUF4352 domain-containing protein</fullName>
    </submittedName>
</protein>
<gene>
    <name evidence="5" type="ORF">ACFP7A_01420</name>
</gene>
<keyword evidence="6" id="KW-1185">Reference proteome</keyword>
<accession>A0ABW1WAS9</accession>
<dbReference type="EMBL" id="JBHSTQ010000001">
    <property type="protein sequence ID" value="MFC6385245.1"/>
    <property type="molecule type" value="Genomic_DNA"/>
</dbReference>
<dbReference type="Pfam" id="PF11611">
    <property type="entry name" value="DUF4352"/>
    <property type="match status" value="1"/>
</dbReference>
<keyword evidence="1" id="KW-0732">Signal</keyword>
<evidence type="ECO:0000259" key="4">
    <source>
        <dbReference type="Pfam" id="PF11611"/>
    </source>
</evidence>
<dbReference type="RefSeq" id="WP_253077352.1">
    <property type="nucleotide sequence ID" value="NZ_JAMXWN010000019.1"/>
</dbReference>
<feature type="domain" description="DUF4352" evidence="4">
    <location>
        <begin position="74"/>
        <end position="204"/>
    </location>
</feature>